<name>A0AA38HQD1_9CUCU</name>
<evidence type="ECO:0000313" key="2">
    <source>
        <dbReference type="EMBL" id="KAJ3641261.1"/>
    </source>
</evidence>
<dbReference type="Pfam" id="PF10523">
    <property type="entry name" value="BEN"/>
    <property type="match status" value="1"/>
</dbReference>
<sequence length="163" mass="19000">MMAKIRAENRKLRAQLKQRRLKRKCRNFNRAKNLAIGHRGDKEVHVGRGVFLPIPMYDTIVSQSKSGQQFVRGISAAIFGYETLAKCSVTGKFCNRTKTIKPQLDPTKLRAVKDIYRHYLESKLMPQNDVEYELEKTHMYIARKIADVCKQQKKTDREENDKT</sequence>
<keyword evidence="3" id="KW-1185">Reference proteome</keyword>
<accession>A0AA38HQD1</accession>
<dbReference type="PANTHER" id="PTHR14628:SF1">
    <property type="entry name" value="BEN DOMAIN-CONTAINING PROTEIN 5"/>
    <property type="match status" value="1"/>
</dbReference>
<proteinExistence type="predicted"/>
<reference evidence="2" key="1">
    <citation type="journal article" date="2023" name="G3 (Bethesda)">
        <title>Whole genome assemblies of Zophobas morio and Tenebrio molitor.</title>
        <authorList>
            <person name="Kaur S."/>
            <person name="Stinson S.A."/>
            <person name="diCenzo G.C."/>
        </authorList>
    </citation>
    <scope>NUCLEOTIDE SEQUENCE</scope>
    <source>
        <strain evidence="2">QUZm001</strain>
    </source>
</reference>
<dbReference type="InterPro" id="IPR018379">
    <property type="entry name" value="BEN_domain"/>
</dbReference>
<dbReference type="Gene3D" id="1.10.10.2590">
    <property type="entry name" value="BEN domain"/>
    <property type="match status" value="1"/>
</dbReference>
<dbReference type="InterPro" id="IPR040391">
    <property type="entry name" value="BEND5"/>
</dbReference>
<protein>
    <recommendedName>
        <fullName evidence="1">BEN domain-containing protein</fullName>
    </recommendedName>
</protein>
<dbReference type="EMBL" id="JALNTZ010000009">
    <property type="protein sequence ID" value="KAJ3641261.1"/>
    <property type="molecule type" value="Genomic_DNA"/>
</dbReference>
<dbReference type="SMART" id="SM01025">
    <property type="entry name" value="BEN"/>
    <property type="match status" value="1"/>
</dbReference>
<dbReference type="GO" id="GO:0045892">
    <property type="term" value="P:negative regulation of DNA-templated transcription"/>
    <property type="evidence" value="ECO:0007669"/>
    <property type="project" value="InterPro"/>
</dbReference>
<feature type="domain" description="BEN" evidence="1">
    <location>
        <begin position="47"/>
        <end position="152"/>
    </location>
</feature>
<dbReference type="PROSITE" id="PS51457">
    <property type="entry name" value="BEN"/>
    <property type="match status" value="1"/>
</dbReference>
<comment type="caution">
    <text evidence="2">The sequence shown here is derived from an EMBL/GenBank/DDBJ whole genome shotgun (WGS) entry which is preliminary data.</text>
</comment>
<dbReference type="GO" id="GO:0003677">
    <property type="term" value="F:DNA binding"/>
    <property type="evidence" value="ECO:0007669"/>
    <property type="project" value="InterPro"/>
</dbReference>
<dbReference type="Proteomes" id="UP001168821">
    <property type="component" value="Unassembled WGS sequence"/>
</dbReference>
<gene>
    <name evidence="2" type="ORF">Zmor_027775</name>
</gene>
<dbReference type="AlphaFoldDB" id="A0AA38HQD1"/>
<dbReference type="PANTHER" id="PTHR14628">
    <property type="entry name" value="BEN DOMAIN-CONTAINING PROTEIN 5"/>
    <property type="match status" value="1"/>
</dbReference>
<evidence type="ECO:0000259" key="1">
    <source>
        <dbReference type="PROSITE" id="PS51457"/>
    </source>
</evidence>
<evidence type="ECO:0000313" key="3">
    <source>
        <dbReference type="Proteomes" id="UP001168821"/>
    </source>
</evidence>
<organism evidence="2 3">
    <name type="scientific">Zophobas morio</name>
    <dbReference type="NCBI Taxonomy" id="2755281"/>
    <lineage>
        <taxon>Eukaryota</taxon>
        <taxon>Metazoa</taxon>
        <taxon>Ecdysozoa</taxon>
        <taxon>Arthropoda</taxon>
        <taxon>Hexapoda</taxon>
        <taxon>Insecta</taxon>
        <taxon>Pterygota</taxon>
        <taxon>Neoptera</taxon>
        <taxon>Endopterygota</taxon>
        <taxon>Coleoptera</taxon>
        <taxon>Polyphaga</taxon>
        <taxon>Cucujiformia</taxon>
        <taxon>Tenebrionidae</taxon>
        <taxon>Zophobas</taxon>
    </lineage>
</organism>